<reference evidence="7" key="1">
    <citation type="submission" date="2021-05" db="EMBL/GenBank/DDBJ databases">
        <authorList>
            <person name="Alioto T."/>
            <person name="Alioto T."/>
            <person name="Gomez Garrido J."/>
        </authorList>
    </citation>
    <scope>NUCLEOTIDE SEQUENCE</scope>
</reference>
<dbReference type="Pfam" id="PF00096">
    <property type="entry name" value="zf-C2H2"/>
    <property type="match status" value="4"/>
</dbReference>
<feature type="domain" description="C2H2-type" evidence="6">
    <location>
        <begin position="354"/>
        <end position="387"/>
    </location>
</feature>
<dbReference type="FunFam" id="3.30.160.60:FF:000446">
    <property type="entry name" value="Zinc finger protein"/>
    <property type="match status" value="1"/>
</dbReference>
<keyword evidence="2" id="KW-0677">Repeat</keyword>
<dbReference type="InterPro" id="IPR013087">
    <property type="entry name" value="Znf_C2H2_type"/>
</dbReference>
<name>A0A8D8W9K3_9HEMI</name>
<dbReference type="SUPFAM" id="SSF57667">
    <property type="entry name" value="beta-beta-alpha zinc fingers"/>
    <property type="match status" value="4"/>
</dbReference>
<protein>
    <submittedName>
        <fullName evidence="7">Zinc finger protein 846</fullName>
    </submittedName>
</protein>
<feature type="domain" description="C2H2-type" evidence="6">
    <location>
        <begin position="468"/>
        <end position="496"/>
    </location>
</feature>
<evidence type="ECO:0000256" key="1">
    <source>
        <dbReference type="ARBA" id="ARBA00022723"/>
    </source>
</evidence>
<feature type="domain" description="C2H2-type" evidence="6">
    <location>
        <begin position="412"/>
        <end position="440"/>
    </location>
</feature>
<dbReference type="PANTHER" id="PTHR24379:SF121">
    <property type="entry name" value="C2H2-TYPE DOMAIN-CONTAINING PROTEIN"/>
    <property type="match status" value="1"/>
</dbReference>
<evidence type="ECO:0000313" key="7">
    <source>
        <dbReference type="EMBL" id="CAG6650838.1"/>
    </source>
</evidence>
<keyword evidence="1" id="KW-0479">Metal-binding</keyword>
<accession>A0A8D8W9K3</accession>
<feature type="domain" description="C2H2-type" evidence="6">
    <location>
        <begin position="298"/>
        <end position="326"/>
    </location>
</feature>
<keyword evidence="3 5" id="KW-0863">Zinc-finger</keyword>
<dbReference type="SMART" id="SM00355">
    <property type="entry name" value="ZnF_C2H2"/>
    <property type="match status" value="9"/>
</dbReference>
<evidence type="ECO:0000256" key="5">
    <source>
        <dbReference type="PROSITE-ProRule" id="PRU00042"/>
    </source>
</evidence>
<evidence type="ECO:0000259" key="6">
    <source>
        <dbReference type="PROSITE" id="PS50157"/>
    </source>
</evidence>
<dbReference type="EMBL" id="HBUF01164133">
    <property type="protein sequence ID" value="CAG6650838.1"/>
    <property type="molecule type" value="Transcribed_RNA"/>
</dbReference>
<feature type="domain" description="C2H2-type" evidence="6">
    <location>
        <begin position="496"/>
        <end position="524"/>
    </location>
</feature>
<feature type="domain" description="C2H2-type" evidence="6">
    <location>
        <begin position="440"/>
        <end position="468"/>
    </location>
</feature>
<dbReference type="Gene3D" id="3.30.160.60">
    <property type="entry name" value="Classic Zinc Finger"/>
    <property type="match status" value="5"/>
</dbReference>
<keyword evidence="4" id="KW-0862">Zinc</keyword>
<sequence>MFGGFQPFCLCFRIICLNHNIIQTHNFIENMLDPMDISNHENFTIKTESEDDSNLTNDLDSNIDDFASTEIKQEPCDYKEEHNGVKVEEEEECLDTSIDVKYEFIETNQENNPLSDNIITLPKQAKPKTLGKKKNCKILVDPTVKFSVADIFAHCRGDPNLKPENINLEEEYKNFKKSKNCQFSALLESVSKNSSCELKASSDNLEKGHETQEESESPLVHISNIKEEVIDGVSVAKDSDLKDVCSKCANIQSSMKVNRLWFKSKTSEKFVCKLCLGSYSSIKKLKVHLDTHGTRSQFKCHQCTLSFSCNACLSKHVQNNHESDTYTCHNCSKPFSNKTKLIKHMTQVHEGITYTCATCLKTFPNKLTLRYHLKKHDLVKFHCAQCPRFYYIKQSLKNHIFSRHYSHSSFTLKCRHCTLSFTKAFSLENHIRKCHNGKRFPCEKCDKTFSTKPNLKQHMAAQHEGKRITCPHCPEQFPYSQYLKHHIKVKHEGVKFKCKLCGKQSTTAGNLNKHVRTMHCERIPMPKALESVLYGE</sequence>
<organism evidence="7">
    <name type="scientific">Cacopsylla melanoneura</name>
    <dbReference type="NCBI Taxonomy" id="428564"/>
    <lineage>
        <taxon>Eukaryota</taxon>
        <taxon>Metazoa</taxon>
        <taxon>Ecdysozoa</taxon>
        <taxon>Arthropoda</taxon>
        <taxon>Hexapoda</taxon>
        <taxon>Insecta</taxon>
        <taxon>Pterygota</taxon>
        <taxon>Neoptera</taxon>
        <taxon>Paraneoptera</taxon>
        <taxon>Hemiptera</taxon>
        <taxon>Sternorrhyncha</taxon>
        <taxon>Psylloidea</taxon>
        <taxon>Psyllidae</taxon>
        <taxon>Psyllinae</taxon>
        <taxon>Cacopsylla</taxon>
    </lineage>
</organism>
<dbReference type="GO" id="GO:0005634">
    <property type="term" value="C:nucleus"/>
    <property type="evidence" value="ECO:0007669"/>
    <property type="project" value="UniProtKB-ARBA"/>
</dbReference>
<evidence type="ECO:0000256" key="3">
    <source>
        <dbReference type="ARBA" id="ARBA00022771"/>
    </source>
</evidence>
<dbReference type="PROSITE" id="PS50157">
    <property type="entry name" value="ZINC_FINGER_C2H2_2"/>
    <property type="match status" value="7"/>
</dbReference>
<proteinExistence type="predicted"/>
<dbReference type="AlphaFoldDB" id="A0A8D8W9K3"/>
<dbReference type="PANTHER" id="PTHR24379">
    <property type="entry name" value="KRAB AND ZINC FINGER DOMAIN-CONTAINING"/>
    <property type="match status" value="1"/>
</dbReference>
<evidence type="ECO:0000256" key="2">
    <source>
        <dbReference type="ARBA" id="ARBA00022737"/>
    </source>
</evidence>
<dbReference type="PROSITE" id="PS00028">
    <property type="entry name" value="ZINC_FINGER_C2H2_1"/>
    <property type="match status" value="7"/>
</dbReference>
<evidence type="ECO:0000256" key="4">
    <source>
        <dbReference type="ARBA" id="ARBA00022833"/>
    </source>
</evidence>
<feature type="domain" description="C2H2-type" evidence="6">
    <location>
        <begin position="326"/>
        <end position="351"/>
    </location>
</feature>
<dbReference type="InterPro" id="IPR036236">
    <property type="entry name" value="Znf_C2H2_sf"/>
</dbReference>
<dbReference type="GO" id="GO:0008270">
    <property type="term" value="F:zinc ion binding"/>
    <property type="evidence" value="ECO:0007669"/>
    <property type="project" value="UniProtKB-KW"/>
</dbReference>